<accession>Q729S0</accession>
<dbReference type="AlphaFoldDB" id="Q729S0"/>
<name>Q729S0_NITV2</name>
<dbReference type="EMBL" id="AE017285">
    <property type="protein sequence ID" value="AAS96752.1"/>
    <property type="molecule type" value="Genomic_DNA"/>
</dbReference>
<dbReference type="STRING" id="882.DVU_2279"/>
<dbReference type="PaxDb" id="882-DVU_2279"/>
<protein>
    <submittedName>
        <fullName evidence="1">Uncharacterized protein</fullName>
    </submittedName>
</protein>
<gene>
    <name evidence="1" type="ordered locus">DVU_2279</name>
</gene>
<reference evidence="1 2" key="1">
    <citation type="journal article" date="2004" name="Nat. Biotechnol.">
        <title>The genome sequence of the anaerobic, sulfate-reducing bacterium Desulfovibrio vulgaris Hildenborough.</title>
        <authorList>
            <person name="Heidelberg J.F."/>
            <person name="Seshadri R."/>
            <person name="Haveman S.A."/>
            <person name="Hemme C.L."/>
            <person name="Paulsen I.T."/>
            <person name="Kolonay J.F."/>
            <person name="Eisen J.A."/>
            <person name="Ward N."/>
            <person name="Methe B."/>
            <person name="Brinkac L.M."/>
            <person name="Daugherty S.C."/>
            <person name="Deboy R.T."/>
            <person name="Dodson R.J."/>
            <person name="Durkin A.S."/>
            <person name="Madupu R."/>
            <person name="Nelson W.C."/>
            <person name="Sullivan S.A."/>
            <person name="Fouts D."/>
            <person name="Haft D.H."/>
            <person name="Selengut J."/>
            <person name="Peterson J.D."/>
            <person name="Davidsen T.M."/>
            <person name="Zafar N."/>
            <person name="Zhou L."/>
            <person name="Radune D."/>
            <person name="Dimitrov G."/>
            <person name="Hance M."/>
            <person name="Tran K."/>
            <person name="Khouri H."/>
            <person name="Gill J."/>
            <person name="Utterback T.R."/>
            <person name="Feldblyum T.V."/>
            <person name="Wall J.D."/>
            <person name="Voordouw G."/>
            <person name="Fraser C.M."/>
        </authorList>
    </citation>
    <scope>NUCLEOTIDE SEQUENCE [LARGE SCALE GENOMIC DNA]</scope>
    <source>
        <strain evidence="2">ATCC 29579 / DSM 644 / NCIMB 8303 / VKM B-1760 / Hildenborough</strain>
    </source>
</reference>
<evidence type="ECO:0000313" key="2">
    <source>
        <dbReference type="Proteomes" id="UP000002194"/>
    </source>
</evidence>
<dbReference type="Proteomes" id="UP000002194">
    <property type="component" value="Chromosome"/>
</dbReference>
<dbReference type="HOGENOM" id="CLU_3042807_0_0_7"/>
<dbReference type="KEGG" id="dvu:DVU_2279"/>
<evidence type="ECO:0000313" key="1">
    <source>
        <dbReference type="EMBL" id="AAS96752.1"/>
    </source>
</evidence>
<organism evidence="1 2">
    <name type="scientific">Nitratidesulfovibrio vulgaris (strain ATCC 29579 / DSM 644 / CCUG 34227 / NCIMB 8303 / VKM B-1760 / Hildenborough)</name>
    <name type="common">Desulfovibrio vulgaris</name>
    <dbReference type="NCBI Taxonomy" id="882"/>
    <lineage>
        <taxon>Bacteria</taxon>
        <taxon>Pseudomonadati</taxon>
        <taxon>Thermodesulfobacteriota</taxon>
        <taxon>Desulfovibrionia</taxon>
        <taxon>Desulfovibrionales</taxon>
        <taxon>Desulfovibrionaceae</taxon>
        <taxon>Nitratidesulfovibrio</taxon>
    </lineage>
</organism>
<sequence>MSLLLIVSISVRKKTYYSGRKWASSEVFFVCGGCPHTCRALLGPLSNWCVVSGE</sequence>
<dbReference type="EnsemblBacteria" id="AAS96752">
    <property type="protein sequence ID" value="AAS96752"/>
    <property type="gene ID" value="DVU_2279"/>
</dbReference>
<keyword evidence="2" id="KW-1185">Reference proteome</keyword>
<proteinExistence type="predicted"/>